<feature type="transmembrane region" description="Helical" evidence="1">
    <location>
        <begin position="17"/>
        <end position="38"/>
    </location>
</feature>
<accession>A0A6G1IX73</accession>
<proteinExistence type="predicted"/>
<keyword evidence="1" id="KW-0472">Membrane</keyword>
<evidence type="ECO:0000313" key="2">
    <source>
        <dbReference type="EMBL" id="KAF2682856.1"/>
    </source>
</evidence>
<protein>
    <submittedName>
        <fullName evidence="2">Uncharacterized protein</fullName>
    </submittedName>
</protein>
<keyword evidence="1" id="KW-1133">Transmembrane helix</keyword>
<evidence type="ECO:0000313" key="3">
    <source>
        <dbReference type="Proteomes" id="UP000799291"/>
    </source>
</evidence>
<evidence type="ECO:0000256" key="1">
    <source>
        <dbReference type="SAM" id="Phobius"/>
    </source>
</evidence>
<organism evidence="2 3">
    <name type="scientific">Lentithecium fluviatile CBS 122367</name>
    <dbReference type="NCBI Taxonomy" id="1168545"/>
    <lineage>
        <taxon>Eukaryota</taxon>
        <taxon>Fungi</taxon>
        <taxon>Dikarya</taxon>
        <taxon>Ascomycota</taxon>
        <taxon>Pezizomycotina</taxon>
        <taxon>Dothideomycetes</taxon>
        <taxon>Pleosporomycetidae</taxon>
        <taxon>Pleosporales</taxon>
        <taxon>Massarineae</taxon>
        <taxon>Lentitheciaceae</taxon>
        <taxon>Lentithecium</taxon>
    </lineage>
</organism>
<keyword evidence="1" id="KW-0812">Transmembrane</keyword>
<name>A0A6G1IX73_9PLEO</name>
<dbReference type="EMBL" id="MU005586">
    <property type="protein sequence ID" value="KAF2682856.1"/>
    <property type="molecule type" value="Genomic_DNA"/>
</dbReference>
<dbReference type="Proteomes" id="UP000799291">
    <property type="component" value="Unassembled WGS sequence"/>
</dbReference>
<gene>
    <name evidence="2" type="ORF">K458DRAFT_419691</name>
</gene>
<keyword evidence="3" id="KW-1185">Reference proteome</keyword>
<dbReference type="AlphaFoldDB" id="A0A6G1IX73"/>
<sequence>MRPAGNDAEAKHSHCHYFAILLFLIAGVGFPLLSLCLYQSCLFRALYRALYPLFHDHVRPSD</sequence>
<reference evidence="2" key="1">
    <citation type="journal article" date="2020" name="Stud. Mycol.">
        <title>101 Dothideomycetes genomes: a test case for predicting lifestyles and emergence of pathogens.</title>
        <authorList>
            <person name="Haridas S."/>
            <person name="Albert R."/>
            <person name="Binder M."/>
            <person name="Bloem J."/>
            <person name="Labutti K."/>
            <person name="Salamov A."/>
            <person name="Andreopoulos B."/>
            <person name="Baker S."/>
            <person name="Barry K."/>
            <person name="Bills G."/>
            <person name="Bluhm B."/>
            <person name="Cannon C."/>
            <person name="Castanera R."/>
            <person name="Culley D."/>
            <person name="Daum C."/>
            <person name="Ezra D."/>
            <person name="Gonzalez J."/>
            <person name="Henrissat B."/>
            <person name="Kuo A."/>
            <person name="Liang C."/>
            <person name="Lipzen A."/>
            <person name="Lutzoni F."/>
            <person name="Magnuson J."/>
            <person name="Mondo S."/>
            <person name="Nolan M."/>
            <person name="Ohm R."/>
            <person name="Pangilinan J."/>
            <person name="Park H.-J."/>
            <person name="Ramirez L."/>
            <person name="Alfaro M."/>
            <person name="Sun H."/>
            <person name="Tritt A."/>
            <person name="Yoshinaga Y."/>
            <person name="Zwiers L.-H."/>
            <person name="Turgeon B."/>
            <person name="Goodwin S."/>
            <person name="Spatafora J."/>
            <person name="Crous P."/>
            <person name="Grigoriev I."/>
        </authorList>
    </citation>
    <scope>NUCLEOTIDE SEQUENCE</scope>
    <source>
        <strain evidence="2">CBS 122367</strain>
    </source>
</reference>